<dbReference type="KEGG" id="sna:Snas_3687"/>
<dbReference type="STRING" id="446470.Snas_3687"/>
<feature type="signal peptide" evidence="2">
    <location>
        <begin position="1"/>
        <end position="30"/>
    </location>
</feature>
<dbReference type="AlphaFoldDB" id="D3PXL4"/>
<proteinExistence type="predicted"/>
<gene>
    <name evidence="4" type="ordered locus">Snas_3687</name>
</gene>
<dbReference type="OrthoDB" id="8611574at2"/>
<feature type="domain" description="SCP" evidence="3">
    <location>
        <begin position="46"/>
        <end position="164"/>
    </location>
</feature>
<dbReference type="CDD" id="cd05379">
    <property type="entry name" value="CAP_bacterial"/>
    <property type="match status" value="1"/>
</dbReference>
<keyword evidence="5" id="KW-1185">Reference proteome</keyword>
<evidence type="ECO:0000259" key="3">
    <source>
        <dbReference type="Pfam" id="PF00188"/>
    </source>
</evidence>
<dbReference type="InterPro" id="IPR035940">
    <property type="entry name" value="CAP_sf"/>
</dbReference>
<evidence type="ECO:0000256" key="2">
    <source>
        <dbReference type="SAM" id="SignalP"/>
    </source>
</evidence>
<dbReference type="PANTHER" id="PTHR31157">
    <property type="entry name" value="SCP DOMAIN-CONTAINING PROTEIN"/>
    <property type="match status" value="1"/>
</dbReference>
<dbReference type="HOGENOM" id="CLU_048111_3_0_11"/>
<dbReference type="PANTHER" id="PTHR31157:SF1">
    <property type="entry name" value="SCP DOMAIN-CONTAINING PROTEIN"/>
    <property type="match status" value="1"/>
</dbReference>
<feature type="chain" id="PRO_5003048449" evidence="2">
    <location>
        <begin position="31"/>
        <end position="167"/>
    </location>
</feature>
<name>D3PXL4_STANL</name>
<dbReference type="Proteomes" id="UP000000844">
    <property type="component" value="Chromosome"/>
</dbReference>
<dbReference type="Gene3D" id="3.40.33.10">
    <property type="entry name" value="CAP"/>
    <property type="match status" value="1"/>
</dbReference>
<evidence type="ECO:0000313" key="4">
    <source>
        <dbReference type="EMBL" id="ADD43344.1"/>
    </source>
</evidence>
<reference evidence="4 5" key="1">
    <citation type="journal article" date="2009" name="Stand. Genomic Sci.">
        <title>Complete genome sequence of Stackebrandtia nassauensis type strain (LLR-40K-21).</title>
        <authorList>
            <person name="Munk C."/>
            <person name="Lapidus A."/>
            <person name="Copeland A."/>
            <person name="Jando M."/>
            <person name="Mayilraj S."/>
            <person name="Glavina Del Rio T."/>
            <person name="Nolan M."/>
            <person name="Chen F."/>
            <person name="Lucas S."/>
            <person name="Tice H."/>
            <person name="Cheng J.F."/>
            <person name="Han C."/>
            <person name="Detter J.C."/>
            <person name="Bruce D."/>
            <person name="Goodwin L."/>
            <person name="Chain P."/>
            <person name="Pitluck S."/>
            <person name="Goker M."/>
            <person name="Ovchinikova G."/>
            <person name="Pati A."/>
            <person name="Ivanova N."/>
            <person name="Mavromatis K."/>
            <person name="Chen A."/>
            <person name="Palaniappan K."/>
            <person name="Land M."/>
            <person name="Hauser L."/>
            <person name="Chang Y.J."/>
            <person name="Jeffries C.D."/>
            <person name="Bristow J."/>
            <person name="Eisen J.A."/>
            <person name="Markowitz V."/>
            <person name="Hugenholtz P."/>
            <person name="Kyrpides N.C."/>
            <person name="Klenk H.P."/>
        </authorList>
    </citation>
    <scope>NUCLEOTIDE SEQUENCE [LARGE SCALE GENOMIC DNA]</scope>
    <source>
        <strain evidence="5">DSM 44728 / CIP 108903 / NRRL B-16338 / NBRC 102104 / LLR-40K-21</strain>
    </source>
</reference>
<dbReference type="SUPFAM" id="SSF55797">
    <property type="entry name" value="PR-1-like"/>
    <property type="match status" value="1"/>
</dbReference>
<dbReference type="InterPro" id="IPR014044">
    <property type="entry name" value="CAP_dom"/>
</dbReference>
<organism evidence="4 5">
    <name type="scientific">Stackebrandtia nassauensis (strain DSM 44728 / CIP 108903 / NRRL B-16338 / NBRC 102104 / LLR-40K-21)</name>
    <dbReference type="NCBI Taxonomy" id="446470"/>
    <lineage>
        <taxon>Bacteria</taxon>
        <taxon>Bacillati</taxon>
        <taxon>Actinomycetota</taxon>
        <taxon>Actinomycetes</taxon>
        <taxon>Glycomycetales</taxon>
        <taxon>Glycomycetaceae</taxon>
        <taxon>Stackebrandtia</taxon>
    </lineage>
</organism>
<dbReference type="eggNOG" id="COG2340">
    <property type="taxonomic scope" value="Bacteria"/>
</dbReference>
<evidence type="ECO:0000256" key="1">
    <source>
        <dbReference type="SAM" id="MobiDB-lite"/>
    </source>
</evidence>
<protein>
    <submittedName>
        <fullName evidence="4">SCP-like extracellular</fullName>
    </submittedName>
</protein>
<feature type="region of interest" description="Disordered" evidence="1">
    <location>
        <begin position="69"/>
        <end position="104"/>
    </location>
</feature>
<dbReference type="EMBL" id="CP001778">
    <property type="protein sequence ID" value="ADD43344.1"/>
    <property type="molecule type" value="Genomic_DNA"/>
</dbReference>
<dbReference type="RefSeq" id="WP_013018915.1">
    <property type="nucleotide sequence ID" value="NC_013947.1"/>
</dbReference>
<dbReference type="Pfam" id="PF00188">
    <property type="entry name" value="CAP"/>
    <property type="match status" value="1"/>
</dbReference>
<accession>D3PXL4</accession>
<evidence type="ECO:0000313" key="5">
    <source>
        <dbReference type="Proteomes" id="UP000000844"/>
    </source>
</evidence>
<keyword evidence="2" id="KW-0732">Signal</keyword>
<sequence length="167" mass="18363">MTPKKRKLALVATAAATVTIAAAIPFTVFAEAPLPPEHGEFVKEVVDLTNEHRKDHGCGKLTMDTELSVPAQEHSQDMADNDFMSHTGSDGRDPGQRVSDSDYPGQYRAENVAAGYTTPEKVVDGWMNSEGHRANILNCELEDIGVGYAENEDSEYRSYWTQNFGVQ</sequence>